<accession>A0A0G0VH51</accession>
<feature type="domain" description="Bacterial bifunctional deaminase-reductase C-terminal" evidence="1">
    <location>
        <begin position="2"/>
        <end position="54"/>
    </location>
</feature>
<name>A0A0G0VH51_9BACT</name>
<dbReference type="GO" id="GO:0009231">
    <property type="term" value="P:riboflavin biosynthetic process"/>
    <property type="evidence" value="ECO:0007669"/>
    <property type="project" value="InterPro"/>
</dbReference>
<dbReference type="GO" id="GO:0008703">
    <property type="term" value="F:5-amino-6-(5-phosphoribosylamino)uracil reductase activity"/>
    <property type="evidence" value="ECO:0007669"/>
    <property type="project" value="InterPro"/>
</dbReference>
<gene>
    <name evidence="2" type="ORF">UU50_C0012G0029</name>
</gene>
<proteinExistence type="predicted"/>
<dbReference type="AlphaFoldDB" id="A0A0G0VH51"/>
<dbReference type="Gene3D" id="3.40.430.10">
    <property type="entry name" value="Dihydrofolate Reductase, subunit A"/>
    <property type="match status" value="1"/>
</dbReference>
<dbReference type="SUPFAM" id="SSF53597">
    <property type="entry name" value="Dihydrofolate reductase-like"/>
    <property type="match status" value="1"/>
</dbReference>
<comment type="caution">
    <text evidence="2">The sequence shown here is derived from an EMBL/GenBank/DDBJ whole genome shotgun (WGS) entry which is preliminary data.</text>
</comment>
<dbReference type="InterPro" id="IPR002734">
    <property type="entry name" value="RibDG_C"/>
</dbReference>
<reference evidence="2 3" key="1">
    <citation type="journal article" date="2015" name="Nature">
        <title>rRNA introns, odd ribosomes, and small enigmatic genomes across a large radiation of phyla.</title>
        <authorList>
            <person name="Brown C.T."/>
            <person name="Hug L.A."/>
            <person name="Thomas B.C."/>
            <person name="Sharon I."/>
            <person name="Castelle C.J."/>
            <person name="Singh A."/>
            <person name="Wilkins M.J."/>
            <person name="Williams K.H."/>
            <person name="Banfield J.F."/>
        </authorList>
    </citation>
    <scope>NUCLEOTIDE SEQUENCE [LARGE SCALE GENOMIC DNA]</scope>
</reference>
<organism evidence="2 3">
    <name type="scientific">Candidatus Uhrbacteria bacterium GW2011_GWC1_41_20</name>
    <dbReference type="NCBI Taxonomy" id="1618983"/>
    <lineage>
        <taxon>Bacteria</taxon>
        <taxon>Candidatus Uhriibacteriota</taxon>
    </lineage>
</organism>
<protein>
    <recommendedName>
        <fullName evidence="1">Bacterial bifunctional deaminase-reductase C-terminal domain-containing protein</fullName>
    </recommendedName>
</protein>
<dbReference type="InterPro" id="IPR024072">
    <property type="entry name" value="DHFR-like_dom_sf"/>
</dbReference>
<evidence type="ECO:0000259" key="1">
    <source>
        <dbReference type="Pfam" id="PF01872"/>
    </source>
</evidence>
<evidence type="ECO:0000313" key="3">
    <source>
        <dbReference type="Proteomes" id="UP000033930"/>
    </source>
</evidence>
<dbReference type="Pfam" id="PF01872">
    <property type="entry name" value="RibD_C"/>
    <property type="match status" value="1"/>
</dbReference>
<dbReference type="EMBL" id="LCAW01000012">
    <property type="protein sequence ID" value="KKR98981.1"/>
    <property type="molecule type" value="Genomic_DNA"/>
</dbReference>
<dbReference type="Proteomes" id="UP000033930">
    <property type="component" value="Unassembled WGS sequence"/>
</dbReference>
<evidence type="ECO:0000313" key="2">
    <source>
        <dbReference type="EMBL" id="KKR98981.1"/>
    </source>
</evidence>
<sequence length="75" mass="8331">MNSIFLRHKLIDKLSIVVAPALVGGKETPSLIDGKSLSSVNELKDIKALKLVDVKKLNDSYLHLKYNVINETIID</sequence>